<proteinExistence type="predicted"/>
<dbReference type="Pfam" id="PF04577">
    <property type="entry name" value="Glyco_transf_61"/>
    <property type="match status" value="1"/>
</dbReference>
<name>A0AAD9MZ89_9ANNE</name>
<feature type="signal peptide" evidence="4">
    <location>
        <begin position="1"/>
        <end position="18"/>
    </location>
</feature>
<accession>A0AAD9MZ89</accession>
<feature type="domain" description="Glycosyltransferase 61 catalytic" evidence="5">
    <location>
        <begin position="141"/>
        <end position="306"/>
    </location>
</feature>
<evidence type="ECO:0000256" key="1">
    <source>
        <dbReference type="ARBA" id="ARBA00022676"/>
    </source>
</evidence>
<evidence type="ECO:0000256" key="2">
    <source>
        <dbReference type="ARBA" id="ARBA00022679"/>
    </source>
</evidence>
<feature type="chain" id="PRO_5042211369" description="Glycosyltransferase 61 catalytic domain-containing protein" evidence="4">
    <location>
        <begin position="19"/>
        <end position="396"/>
    </location>
</feature>
<reference evidence="6" key="1">
    <citation type="journal article" date="2023" name="Mol. Biol. Evol.">
        <title>Third-Generation Sequencing Reveals the Adaptive Role of the Epigenome in Three Deep-Sea Polychaetes.</title>
        <authorList>
            <person name="Perez M."/>
            <person name="Aroh O."/>
            <person name="Sun Y."/>
            <person name="Lan Y."/>
            <person name="Juniper S.K."/>
            <person name="Young C.R."/>
            <person name="Angers B."/>
            <person name="Qian P.Y."/>
        </authorList>
    </citation>
    <scope>NUCLEOTIDE SEQUENCE</scope>
    <source>
        <strain evidence="6">P08H-3</strain>
    </source>
</reference>
<keyword evidence="7" id="KW-1185">Reference proteome</keyword>
<keyword evidence="4" id="KW-0732">Signal</keyword>
<evidence type="ECO:0000313" key="6">
    <source>
        <dbReference type="EMBL" id="KAK2151282.1"/>
    </source>
</evidence>
<evidence type="ECO:0000259" key="5">
    <source>
        <dbReference type="Pfam" id="PF04577"/>
    </source>
</evidence>
<dbReference type="AlphaFoldDB" id="A0AAD9MZ89"/>
<dbReference type="GO" id="GO:0016757">
    <property type="term" value="F:glycosyltransferase activity"/>
    <property type="evidence" value="ECO:0007669"/>
    <property type="project" value="UniProtKB-KW"/>
</dbReference>
<dbReference type="Proteomes" id="UP001208570">
    <property type="component" value="Unassembled WGS sequence"/>
</dbReference>
<keyword evidence="2" id="KW-0808">Transferase</keyword>
<dbReference type="EMBL" id="JAODUP010000368">
    <property type="protein sequence ID" value="KAK2151282.1"/>
    <property type="molecule type" value="Genomic_DNA"/>
</dbReference>
<dbReference type="InterPro" id="IPR007657">
    <property type="entry name" value="Glycosyltransferase_61"/>
</dbReference>
<sequence length="396" mass="45969">MEMLAYITVWLFVRWVSGREDGIWPSSIITKEFGHFPYIRCQITNVMLVPEQERGVFYTKNRIELNMCQVTENIWHFGTNSNINASQCTDKFDVGHVILLFYIYGASNYFHLHWDTAIPLFKSLYYTSENHLNRKTAVLPSVESSRLQKINWQTDAFSEENRHKYWNEIIKSVTANNTYIPLDDNLLRSGRRICFSQLYFGAMRWEKSEKKIIQNFVKHVKNELGIHTNPLIVDRIGIISRKNRRRILNEKELVTAAKNLAATDLIHFEKLTYKQQIELMQNYTVVVGMNGAGLMNCVYLPPTSTCIQLVPYNAQGSLNFEEYGKFLQARGPYVEWHNTHVNMHVPNSSPHAADTTVHIAEFVEKVKEALSLARDARQQTGQIKADEFQKSLHDDL</sequence>
<organism evidence="6 7">
    <name type="scientific">Paralvinella palmiformis</name>
    <dbReference type="NCBI Taxonomy" id="53620"/>
    <lineage>
        <taxon>Eukaryota</taxon>
        <taxon>Metazoa</taxon>
        <taxon>Spiralia</taxon>
        <taxon>Lophotrochozoa</taxon>
        <taxon>Annelida</taxon>
        <taxon>Polychaeta</taxon>
        <taxon>Sedentaria</taxon>
        <taxon>Canalipalpata</taxon>
        <taxon>Terebellida</taxon>
        <taxon>Terebelliformia</taxon>
        <taxon>Alvinellidae</taxon>
        <taxon>Paralvinella</taxon>
    </lineage>
</organism>
<protein>
    <recommendedName>
        <fullName evidence="5">Glycosyltransferase 61 catalytic domain-containing protein</fullName>
    </recommendedName>
</protein>
<dbReference type="PANTHER" id="PTHR20961">
    <property type="entry name" value="GLYCOSYLTRANSFERASE"/>
    <property type="match status" value="1"/>
</dbReference>
<evidence type="ECO:0000256" key="4">
    <source>
        <dbReference type="SAM" id="SignalP"/>
    </source>
</evidence>
<gene>
    <name evidence="6" type="ORF">LSH36_368g01011</name>
</gene>
<evidence type="ECO:0000256" key="3">
    <source>
        <dbReference type="ARBA" id="ARBA00023180"/>
    </source>
</evidence>
<keyword evidence="3" id="KW-0325">Glycoprotein</keyword>
<dbReference type="InterPro" id="IPR049625">
    <property type="entry name" value="Glyco_transf_61_cat"/>
</dbReference>
<keyword evidence="1" id="KW-0328">Glycosyltransferase</keyword>
<evidence type="ECO:0000313" key="7">
    <source>
        <dbReference type="Proteomes" id="UP001208570"/>
    </source>
</evidence>
<comment type="caution">
    <text evidence="6">The sequence shown here is derived from an EMBL/GenBank/DDBJ whole genome shotgun (WGS) entry which is preliminary data.</text>
</comment>